<dbReference type="Proteomes" id="UP000245820">
    <property type="component" value="Chromosome"/>
</dbReference>
<name>A0A2S2DEW6_9BURK</name>
<gene>
    <name evidence="1" type="ORF">DIR46_02300</name>
</gene>
<dbReference type="RefSeq" id="WP_109343799.1">
    <property type="nucleotide sequence ID" value="NZ_CP029343.1"/>
</dbReference>
<proteinExistence type="predicted"/>
<dbReference type="KEGG" id="mtim:DIR46_02300"/>
<dbReference type="EMBL" id="CP029343">
    <property type="protein sequence ID" value="AWL03396.1"/>
    <property type="molecule type" value="Genomic_DNA"/>
</dbReference>
<reference evidence="1 2" key="1">
    <citation type="submission" date="2018-05" db="EMBL/GenBank/DDBJ databases">
        <title>Complete genome sequence of Massilia oculi sp. nov. CCUG 43427T (=DSM 26321T), the type strain of M. oculi, and comparison with genome sequences of other Massilia strains.</title>
        <authorList>
            <person name="Zhu B."/>
        </authorList>
    </citation>
    <scope>NUCLEOTIDE SEQUENCE [LARGE SCALE GENOMIC DNA]</scope>
    <source>
        <strain evidence="1 2">CCUG 43427</strain>
    </source>
</reference>
<dbReference type="AlphaFoldDB" id="A0A2S2DEW6"/>
<evidence type="ECO:0000313" key="2">
    <source>
        <dbReference type="Proteomes" id="UP000245820"/>
    </source>
</evidence>
<keyword evidence="2" id="KW-1185">Reference proteome</keyword>
<protein>
    <submittedName>
        <fullName evidence="1">Uncharacterized protein</fullName>
    </submittedName>
</protein>
<accession>A0A2S2DEW6</accession>
<sequence length="98" mass="11151">METLEQRITQGEQARQVLDNPAFAKAFADIEQEHVEAWKNSPARDPAGRETLWMTVKLLHKLRSTLEAAMTDGRLAKVDLEHEQAMLARERAEGVVIR</sequence>
<evidence type="ECO:0000313" key="1">
    <source>
        <dbReference type="EMBL" id="AWL03396.1"/>
    </source>
</evidence>
<dbReference type="OrthoDB" id="7029251at2"/>
<organism evidence="1 2">
    <name type="scientific">Massilia oculi</name>
    <dbReference type="NCBI Taxonomy" id="945844"/>
    <lineage>
        <taxon>Bacteria</taxon>
        <taxon>Pseudomonadati</taxon>
        <taxon>Pseudomonadota</taxon>
        <taxon>Betaproteobacteria</taxon>
        <taxon>Burkholderiales</taxon>
        <taxon>Oxalobacteraceae</taxon>
        <taxon>Telluria group</taxon>
        <taxon>Massilia</taxon>
    </lineage>
</organism>